<keyword evidence="2" id="KW-1185">Reference proteome</keyword>
<dbReference type="Proteomes" id="UP001164539">
    <property type="component" value="Chromosome 11"/>
</dbReference>
<proteinExistence type="predicted"/>
<evidence type="ECO:0000313" key="1">
    <source>
        <dbReference type="EMBL" id="KAJ4706690.1"/>
    </source>
</evidence>
<organism evidence="1 2">
    <name type="scientific">Melia azedarach</name>
    <name type="common">Chinaberry tree</name>
    <dbReference type="NCBI Taxonomy" id="155640"/>
    <lineage>
        <taxon>Eukaryota</taxon>
        <taxon>Viridiplantae</taxon>
        <taxon>Streptophyta</taxon>
        <taxon>Embryophyta</taxon>
        <taxon>Tracheophyta</taxon>
        <taxon>Spermatophyta</taxon>
        <taxon>Magnoliopsida</taxon>
        <taxon>eudicotyledons</taxon>
        <taxon>Gunneridae</taxon>
        <taxon>Pentapetalae</taxon>
        <taxon>rosids</taxon>
        <taxon>malvids</taxon>
        <taxon>Sapindales</taxon>
        <taxon>Meliaceae</taxon>
        <taxon>Melia</taxon>
    </lineage>
</organism>
<dbReference type="EMBL" id="CM051404">
    <property type="protein sequence ID" value="KAJ4706690.1"/>
    <property type="molecule type" value="Genomic_DNA"/>
</dbReference>
<sequence>MMTSTCSNNKGEFEHVVNRGPVKKATHREKWIKGTNVRIETKHITITSNWLYEIVDRNMWLEDIVSYIHSF</sequence>
<accession>A0ACC1X5G2</accession>
<evidence type="ECO:0000313" key="2">
    <source>
        <dbReference type="Proteomes" id="UP001164539"/>
    </source>
</evidence>
<gene>
    <name evidence="1" type="ORF">OWV82_020315</name>
</gene>
<name>A0ACC1X5G2_MELAZ</name>
<reference evidence="1 2" key="1">
    <citation type="journal article" date="2023" name="Science">
        <title>Complex scaffold remodeling in plant triterpene biosynthesis.</title>
        <authorList>
            <person name="De La Pena R."/>
            <person name="Hodgson H."/>
            <person name="Liu J.C."/>
            <person name="Stephenson M.J."/>
            <person name="Martin A.C."/>
            <person name="Owen C."/>
            <person name="Harkess A."/>
            <person name="Leebens-Mack J."/>
            <person name="Jimenez L.E."/>
            <person name="Osbourn A."/>
            <person name="Sattely E.S."/>
        </authorList>
    </citation>
    <scope>NUCLEOTIDE SEQUENCE [LARGE SCALE GENOMIC DNA]</scope>
    <source>
        <strain evidence="2">cv. JPN11</strain>
        <tissue evidence="1">Leaf</tissue>
    </source>
</reference>
<comment type="caution">
    <text evidence="1">The sequence shown here is derived from an EMBL/GenBank/DDBJ whole genome shotgun (WGS) entry which is preliminary data.</text>
</comment>
<protein>
    <submittedName>
        <fullName evidence="1">Uncharacterized protein</fullName>
    </submittedName>
</protein>